<feature type="binding site" evidence="7">
    <location>
        <position position="208"/>
    </location>
    <ligand>
        <name>Mg(2+)</name>
        <dbReference type="ChEBI" id="CHEBI:18420"/>
    </ligand>
</feature>
<dbReference type="InterPro" id="IPR025121">
    <property type="entry name" value="GTPase_HflX_N"/>
</dbReference>
<dbReference type="RefSeq" id="WP_138578145.1">
    <property type="nucleotide sequence ID" value="NZ_CP040818.1"/>
</dbReference>
<name>A0A5B8FIA7_9RHOB</name>
<feature type="domain" description="Hflx-type G" evidence="8">
    <location>
        <begin position="195"/>
        <end position="366"/>
    </location>
</feature>
<dbReference type="PRINTS" id="PR00326">
    <property type="entry name" value="GTP1OBG"/>
</dbReference>
<evidence type="ECO:0000256" key="3">
    <source>
        <dbReference type="ARBA" id="ARBA00022842"/>
    </source>
</evidence>
<keyword evidence="3 7" id="KW-0460">Magnesium</keyword>
<organism evidence="9 10">
    <name type="scientific">Paroceanicella profunda</name>
    <dbReference type="NCBI Taxonomy" id="2579971"/>
    <lineage>
        <taxon>Bacteria</taxon>
        <taxon>Pseudomonadati</taxon>
        <taxon>Pseudomonadota</taxon>
        <taxon>Alphaproteobacteria</taxon>
        <taxon>Rhodobacterales</taxon>
        <taxon>Paracoccaceae</taxon>
        <taxon>Paroceanicella</taxon>
    </lineage>
</organism>
<dbReference type="HAMAP" id="MF_00900">
    <property type="entry name" value="GTPase_HflX"/>
    <property type="match status" value="1"/>
</dbReference>
<dbReference type="KEGG" id="ppru:FDP22_14505"/>
<dbReference type="SUPFAM" id="SSF52540">
    <property type="entry name" value="P-loop containing nucleoside triphosphate hydrolases"/>
    <property type="match status" value="1"/>
</dbReference>
<evidence type="ECO:0000256" key="7">
    <source>
        <dbReference type="PIRSR" id="PIRSR006809-2"/>
    </source>
</evidence>
<dbReference type="InterPro" id="IPR027417">
    <property type="entry name" value="P-loop_NTPase"/>
</dbReference>
<evidence type="ECO:0000256" key="5">
    <source>
        <dbReference type="HAMAP-Rule" id="MF_00900"/>
    </source>
</evidence>
<sequence length="425" mass="47725">MRAYVLHPDLRNADARDPELALEEACNLTEALDELELAGAEVVLLRQPRAGTLFGEGKLEELKAKFIEAEIDIVIIDGLVSPIQQRNLEREWKLKVLDRTGLILEIFGARAQTREGVLQVDLAHLTYQKSRLVRSWTHLERQRGGVGFMGGPGETQIEADRRAIDENITRLKRQLTKVVRTRELHRKSRKKIPYPIVAFVGYTNAGKSTLFNRITGADVMAKDMLFATLDPTMRAVSLPTGEKVILSDTVGFISDLPTQLVAAFRATLEEVLAADLIVHVRDISHPQTQEQALSVRSVLRDLHLDEEAIAGMLEFRNKLDRLPEAEQAAVQQTALRDPLVVAGSAARGDGIEELLTEISERLAEPMTSERLQMGFGQGAALAWLHRRKLVENQEPNESGMQIDVTWSEKHRQQFLKEFQGSLRQE</sequence>
<feature type="binding site" evidence="6">
    <location>
        <begin position="201"/>
        <end position="208"/>
    </location>
    <ligand>
        <name>GTP</name>
        <dbReference type="ChEBI" id="CHEBI:37565"/>
    </ligand>
</feature>
<reference evidence="9 10" key="1">
    <citation type="submission" date="2019-06" db="EMBL/GenBank/DDBJ databases">
        <title>Genome sequence of Rhodobacteraceae bacterium D4M1.</title>
        <authorList>
            <person name="Cao J."/>
        </authorList>
    </citation>
    <scope>NUCLEOTIDE SEQUENCE [LARGE SCALE GENOMIC DNA]</scope>
    <source>
        <strain evidence="9 10">D4M1</strain>
    </source>
</reference>
<keyword evidence="5" id="KW-0963">Cytoplasm</keyword>
<keyword evidence="2 5" id="KW-0547">Nucleotide-binding</keyword>
<comment type="function">
    <text evidence="5">GTPase that associates with the 50S ribosomal subunit and may have a role during protein synthesis or ribosome biogenesis.</text>
</comment>
<dbReference type="InterPro" id="IPR006073">
    <property type="entry name" value="GTP-bd"/>
</dbReference>
<evidence type="ECO:0000313" key="10">
    <source>
        <dbReference type="Proteomes" id="UP000305888"/>
    </source>
</evidence>
<dbReference type="CDD" id="cd01878">
    <property type="entry name" value="HflX"/>
    <property type="match status" value="1"/>
</dbReference>
<dbReference type="PROSITE" id="PS51705">
    <property type="entry name" value="G_HFLX"/>
    <property type="match status" value="1"/>
</dbReference>
<feature type="binding site" evidence="6">
    <location>
        <begin position="226"/>
        <end position="230"/>
    </location>
    <ligand>
        <name>GTP</name>
        <dbReference type="ChEBI" id="CHEBI:37565"/>
    </ligand>
</feature>
<evidence type="ECO:0000259" key="8">
    <source>
        <dbReference type="PROSITE" id="PS51705"/>
    </source>
</evidence>
<evidence type="ECO:0000256" key="4">
    <source>
        <dbReference type="ARBA" id="ARBA00023134"/>
    </source>
</evidence>
<dbReference type="PIRSF" id="PIRSF006809">
    <property type="entry name" value="GTP-binding_hflX_prd"/>
    <property type="match status" value="1"/>
</dbReference>
<dbReference type="Gene3D" id="6.10.250.2860">
    <property type="match status" value="1"/>
</dbReference>
<dbReference type="PANTHER" id="PTHR10229:SF0">
    <property type="entry name" value="GTP-BINDING PROTEIN 6-RELATED"/>
    <property type="match status" value="1"/>
</dbReference>
<feature type="binding site" evidence="6">
    <location>
        <begin position="317"/>
        <end position="320"/>
    </location>
    <ligand>
        <name>GTP</name>
        <dbReference type="ChEBI" id="CHEBI:37565"/>
    </ligand>
</feature>
<dbReference type="NCBIfam" id="TIGR03156">
    <property type="entry name" value="GTP_HflX"/>
    <property type="match status" value="1"/>
</dbReference>
<feature type="binding site" evidence="7">
    <location>
        <position position="228"/>
    </location>
    <ligand>
        <name>Mg(2+)</name>
        <dbReference type="ChEBI" id="CHEBI:18420"/>
    </ligand>
</feature>
<dbReference type="Pfam" id="PF13167">
    <property type="entry name" value="GTP-bdg_N"/>
    <property type="match status" value="1"/>
</dbReference>
<comment type="similarity">
    <text evidence="5">Belongs to the TRAFAC class OBG-HflX-like GTPase superfamily. HflX GTPase family.</text>
</comment>
<evidence type="ECO:0000313" key="9">
    <source>
        <dbReference type="EMBL" id="QDL92888.1"/>
    </source>
</evidence>
<comment type="subunit">
    <text evidence="5">Monomer. Associates with the 50S ribosomal subunit.</text>
</comment>
<dbReference type="InterPro" id="IPR030394">
    <property type="entry name" value="G_HFLX_dom"/>
</dbReference>
<dbReference type="Pfam" id="PF01926">
    <property type="entry name" value="MMR_HSR1"/>
    <property type="match status" value="1"/>
</dbReference>
<dbReference type="InterPro" id="IPR032305">
    <property type="entry name" value="GTP-bd_M"/>
</dbReference>
<evidence type="ECO:0000256" key="1">
    <source>
        <dbReference type="ARBA" id="ARBA00022723"/>
    </source>
</evidence>
<protein>
    <recommendedName>
        <fullName evidence="5">GTPase HflX</fullName>
    </recommendedName>
    <alternativeName>
        <fullName evidence="5">GTP-binding protein HflX</fullName>
    </alternativeName>
</protein>
<dbReference type="GO" id="GO:0043022">
    <property type="term" value="F:ribosome binding"/>
    <property type="evidence" value="ECO:0007669"/>
    <property type="project" value="TreeGrafter"/>
</dbReference>
<comment type="subcellular location">
    <subcellularLocation>
        <location evidence="5">Cytoplasm</location>
    </subcellularLocation>
    <text evidence="5">May associate with membranes.</text>
</comment>
<dbReference type="GO" id="GO:0005737">
    <property type="term" value="C:cytoplasm"/>
    <property type="evidence" value="ECO:0007669"/>
    <property type="project" value="UniProtKB-SubCell"/>
</dbReference>
<dbReference type="AlphaFoldDB" id="A0A5B8FIA7"/>
<dbReference type="GO" id="GO:0046872">
    <property type="term" value="F:metal ion binding"/>
    <property type="evidence" value="ECO:0007669"/>
    <property type="project" value="UniProtKB-KW"/>
</dbReference>
<dbReference type="OrthoDB" id="9812272at2"/>
<proteinExistence type="inferred from homology"/>
<dbReference type="InterPro" id="IPR042108">
    <property type="entry name" value="GTPase_HflX_N_sf"/>
</dbReference>
<dbReference type="Pfam" id="PF16360">
    <property type="entry name" value="GTP-bdg_M"/>
    <property type="match status" value="1"/>
</dbReference>
<feature type="binding site" evidence="6">
    <location>
        <begin position="248"/>
        <end position="251"/>
    </location>
    <ligand>
        <name>GTP</name>
        <dbReference type="ChEBI" id="CHEBI:37565"/>
    </ligand>
</feature>
<keyword evidence="10" id="KW-1185">Reference proteome</keyword>
<keyword evidence="1 7" id="KW-0479">Metal-binding</keyword>
<dbReference type="InterPro" id="IPR045498">
    <property type="entry name" value="HflX_C"/>
</dbReference>
<dbReference type="GO" id="GO:0005525">
    <property type="term" value="F:GTP binding"/>
    <property type="evidence" value="ECO:0007669"/>
    <property type="project" value="UniProtKB-UniRule"/>
</dbReference>
<keyword evidence="4 5" id="KW-0342">GTP-binding</keyword>
<dbReference type="FunFam" id="3.40.50.300:FF:000886">
    <property type="entry name" value="Putative GTP-binding protein 6"/>
    <property type="match status" value="1"/>
</dbReference>
<gene>
    <name evidence="5 9" type="primary">hflX</name>
    <name evidence="9" type="ORF">FDP22_14505</name>
</gene>
<dbReference type="Gene3D" id="3.40.50.11060">
    <property type="entry name" value="GTPase HflX, N-terminal domain"/>
    <property type="match status" value="1"/>
</dbReference>
<dbReference type="Pfam" id="PF19275">
    <property type="entry name" value="HflX_C"/>
    <property type="match status" value="1"/>
</dbReference>
<accession>A0A5B8FIA7</accession>
<evidence type="ECO:0000256" key="6">
    <source>
        <dbReference type="PIRSR" id="PIRSR006809-1"/>
    </source>
</evidence>
<dbReference type="GO" id="GO:0003924">
    <property type="term" value="F:GTPase activity"/>
    <property type="evidence" value="ECO:0007669"/>
    <property type="project" value="UniProtKB-UniRule"/>
</dbReference>
<comment type="cofactor">
    <cofactor evidence="7">
        <name>Mg(2+)</name>
        <dbReference type="ChEBI" id="CHEBI:18420"/>
    </cofactor>
</comment>
<dbReference type="InterPro" id="IPR016496">
    <property type="entry name" value="GTPase_HflX"/>
</dbReference>
<dbReference type="EMBL" id="CP040818">
    <property type="protein sequence ID" value="QDL92888.1"/>
    <property type="molecule type" value="Genomic_DNA"/>
</dbReference>
<dbReference type="Proteomes" id="UP000305888">
    <property type="component" value="Chromosome"/>
</dbReference>
<dbReference type="PANTHER" id="PTHR10229">
    <property type="entry name" value="GTP-BINDING PROTEIN HFLX"/>
    <property type="match status" value="1"/>
</dbReference>
<dbReference type="Gene3D" id="3.40.50.300">
    <property type="entry name" value="P-loop containing nucleotide triphosphate hydrolases"/>
    <property type="match status" value="1"/>
</dbReference>
<evidence type="ECO:0000256" key="2">
    <source>
        <dbReference type="ARBA" id="ARBA00022741"/>
    </source>
</evidence>